<dbReference type="Proteomes" id="UP000018467">
    <property type="component" value="Unassembled WGS sequence"/>
</dbReference>
<protein>
    <submittedName>
        <fullName evidence="8">Uncharacterized LOC103045094</fullName>
    </submittedName>
</protein>
<evidence type="ECO:0000256" key="3">
    <source>
        <dbReference type="ARBA" id="ARBA00022833"/>
    </source>
</evidence>
<dbReference type="GO" id="GO:0003677">
    <property type="term" value="F:DNA binding"/>
    <property type="evidence" value="ECO:0007669"/>
    <property type="project" value="UniProtKB-UniRule"/>
</dbReference>
<reference evidence="8" key="3">
    <citation type="submission" date="2025-08" db="UniProtKB">
        <authorList>
            <consortium name="Ensembl"/>
        </authorList>
    </citation>
    <scope>IDENTIFICATION</scope>
</reference>
<keyword evidence="4 5" id="KW-0238">DNA-binding</keyword>
<dbReference type="PANTHER" id="PTHR46289">
    <property type="entry name" value="52 KDA REPRESSOR OF THE INHIBITOR OF THE PROTEIN KINASE-LIKE PROTEIN-RELATED"/>
    <property type="match status" value="1"/>
</dbReference>
<dbReference type="SUPFAM" id="SSF57716">
    <property type="entry name" value="Glucocorticoid receptor-like (DNA-binding domain)"/>
    <property type="match status" value="1"/>
</dbReference>
<feature type="region of interest" description="Disordered" evidence="6">
    <location>
        <begin position="2419"/>
        <end position="2446"/>
    </location>
</feature>
<dbReference type="InParanoid" id="W5KNH7"/>
<dbReference type="Ensembl" id="ENSAMXT00000009139.2">
    <property type="protein sequence ID" value="ENSAMXP00000009139.2"/>
    <property type="gene ID" value="ENSAMXG00000008893.2"/>
</dbReference>
<dbReference type="PROSITE" id="PS50950">
    <property type="entry name" value="ZF_THAP"/>
    <property type="match status" value="1"/>
</dbReference>
<dbReference type="Pfam" id="PF05485">
    <property type="entry name" value="THAP"/>
    <property type="match status" value="1"/>
</dbReference>
<name>W5KNH7_ASTMX</name>
<dbReference type="Bgee" id="ENSAMXG00000008893">
    <property type="expression patterns" value="Expressed in embryo and 14 other cell types or tissues"/>
</dbReference>
<dbReference type="GeneTree" id="ENSGT00530000063516"/>
<reference evidence="9" key="1">
    <citation type="submission" date="2013-03" db="EMBL/GenBank/DDBJ databases">
        <authorList>
            <person name="Jeffery W."/>
            <person name="Warren W."/>
            <person name="Wilson R.K."/>
        </authorList>
    </citation>
    <scope>NUCLEOTIDE SEQUENCE</scope>
    <source>
        <strain evidence="9">female</strain>
    </source>
</reference>
<feature type="region of interest" description="Disordered" evidence="6">
    <location>
        <begin position="88"/>
        <end position="157"/>
    </location>
</feature>
<dbReference type="InterPro" id="IPR006612">
    <property type="entry name" value="THAP_Znf"/>
</dbReference>
<dbReference type="HOGENOM" id="CLU_234208_0_0_1"/>
<feature type="region of interest" description="Disordered" evidence="6">
    <location>
        <begin position="3187"/>
        <end position="3210"/>
    </location>
</feature>
<dbReference type="SMART" id="SM00692">
    <property type="entry name" value="DM3"/>
    <property type="match status" value="1"/>
</dbReference>
<keyword evidence="9" id="KW-1185">Reference proteome</keyword>
<dbReference type="GO" id="GO:0008270">
    <property type="term" value="F:zinc ion binding"/>
    <property type="evidence" value="ECO:0007669"/>
    <property type="project" value="UniProtKB-KW"/>
</dbReference>
<dbReference type="eggNOG" id="ENOG502QTAH">
    <property type="taxonomic scope" value="Eukaryota"/>
</dbReference>
<dbReference type="STRING" id="7994.ENSAMXP00000009139"/>
<evidence type="ECO:0000313" key="9">
    <source>
        <dbReference type="Proteomes" id="UP000018467"/>
    </source>
</evidence>
<keyword evidence="1" id="KW-0479">Metal-binding</keyword>
<reference evidence="8" key="4">
    <citation type="submission" date="2025-09" db="UniProtKB">
        <authorList>
            <consortium name="Ensembl"/>
        </authorList>
    </citation>
    <scope>IDENTIFICATION</scope>
</reference>
<proteinExistence type="predicted"/>
<evidence type="ECO:0000313" key="8">
    <source>
        <dbReference type="Ensembl" id="ENSAMXP00000009139.2"/>
    </source>
</evidence>
<feature type="region of interest" description="Disordered" evidence="6">
    <location>
        <begin position="735"/>
        <end position="756"/>
    </location>
</feature>
<sequence length="3706" mass="408789">MPDCCAAAECKQSTTQPNVSFFRFPLDAERCKQWVGNCGRPDLQKKSPEYLHRHFKLCSKHFEASFINKESQLKCVLKDDAVPTIFQSKTNKDSTQTSGRKRTRQTAAEGPVKAKKTKDDPQPEVAEQSVKEESEDNSVAQNPVPVEPEEEDPATSKAKETLKVYFKETLALTGFSIVNNATLSATTSMGSGPVGQLNPICADKIESKEVLKLGEDVMREEIRNSLRLARFFSILLQDKTNIEGKDQIPVFIRTVTNDGFPQKHLMGFLPCDLDSDNLFLMLVSEIRNKWGLRMEHCRGFTYLTTGDLCQKLKELSCRMLRDFPQVVLAPSDPYAFNMWLIRSMPVLSIQEVVETLEEVAAVLRQSSTLMKKLHTKITATYGHIKGEVDRVKESCQNNWEYGTDAFQTMLDILEPLLSSIGEMCTSALSDVDTAIVEQLLKLKEKLKNFNFIISLVVLKNTLCCVSILNPSLRGIISISSTLQYTISNALKLLNKHLQEIPIFHRKWFSDAVGRAKKLGVMVPVPVDIATNGDADTKPHPSPEDYYRETLSKKILQYLIDEVKRVLGIEMVRILRWLSLVPSYMADHNFSIRKDKVADANLNNLARPDSFYDELGCWEVKWRHASKRRILPTSVFATLKIPDIGFYPNVQSLLRVLGSIPCINADADVYGQYDMVLERYHSYMKEVPAEQRLCNMAFVYINQDVHVNIEDMVQSYVENHPETLQLLCKDEMMEVQPSAPENNANDASKEEMEEPREMTLNMELERPKPADCTGTDKEALKSALQAAITAAFNSQSRQSQGGQEGEVEYVTKSEMNEVLKVCEEVVRERILSEIGNSFFSLFIDRAVRFGDAEFLPLFLRFVDSFDVMRLELMGFVDMNLDTESMCERLFDLVTKEWHLNLKYCRGQAYLGSGEVAYKLKAFACKVQETHPLAICTHCSCYSFNTWWSRSVPVASVSRAIDALEKLVLFFSSTPDLERELDQVLAVGLRESYEKVNELQGTFCSSWMEKHDSYDVFAQILEPLAQCLESLQSGSPQMWSLSVINQAKKLLQLIRDFDFIVAVVALKNVSSFTRELSMALQKDHFSSASQLCQIGGIVATLNRVKTNIKVFHQNWFDEACTFAQSLGVQVKVPDTLTVSRDGLLKPGGYYKDAVSLPLVDHLINSVKDHFSDDHKEALNFLSLVPCSVTMSYTFESLKSKHPLYVGDLPDPTNFFTELSCWKVKWKTKIVSPTVPDTIFQTLRLPLMQYFANINTLLKIMCVLPSTALEHCGEVNRHKMFQDYLKNTYAKDRSLCLAMLQLGVNFNRDLEKMVAQCLKVTPKTLEGICLDKESKTRVRNSDVNEDAENHKNIKEDMEILEVFSKEKALEIFPESKEVYAEVNNHKEAEAMDVQQQQLVSEAAVEDQQMKPLDENGHSADNLQSSERIFRLAAKIARRNCLISDLPKEEQDFILQELGTCHWDQGNIKFLSDGEILEYIVKSIRDTVLAEVQESPFFSIITDKLVSVDDKKYIPVFVRFVDDCTPKVELFGFLPFESSDADVQAKTLSDILTEEWGLQMAYCRGQSFMCMGASSQSLRKMSIDFLANYPLAVNTPSESCGLAYWLAGSLPNDPITKVLGVVEDLLLFFDQSPRLHIELAQTMEGLLNTPREALAEVPETCLSRWKKMEDFFDILVDMLEGVLSCLDSVSNNANGSWSNSMSIHALILSTAIRESDFVIPLVILKNVCAPLRNCSTVFRCGNPADIIFELEKIPQIVETLSKTLENISAVHTTWFEEAVQLAAKVSGGLSYPETVVGYDSPEVGYREVVSRPVLSGLIEEVKFNFDDCHLKALKVLSLLPTCNPLPILPEAPDKLYTIYQSDLPEPDMAEEDINTWATAWREKYQDTSPPASISETLHHPEAKSHPNVTALLKLVAVLPSISMECDLMKTTLNSMRTLLRNEIICRGSKTNTVLLLMHRQILQTLEEVIDMCMENDPESHGFLSQMKQNVGYMRMDGEMVEVHHEVMAIATNGSGGSQEETGAAPTIAEDQPEKAQYDGDTVHVQPTTAIPDGTESLTTASENQSADLSITTGSVTEENVITLSLTPLVQDVTTEVPPDAVAQSDGRDAPTVMAAQDLTTQSIESLTETVQNVTTGHVEAAEVFTLELMSEPQVNMEESVTEVSPHDSAPTTDSVTEAQVVTSDSVTAAAVVMLELSASQGITTEPEMESAVQDVAIEPDAAADAGTMEFTEEEHCIAIQHAVDTPPVAAELADHTVPTDHETIAEDASLNPGEGQRLSLDAVPVTEAVAVEGVAIDSVQTEHGETTESVTAAQSVTLAEQEPAAQYVIPETDVEATVQRVTAEPDSAVQIIAPESVMEAVVEDISMDLPEVEAGAVPVTGQKYDEDVPMEFADEAEAPVASETVSTENVVLDVSESICVNIEDPTSASNGTKELVETEQGDGTEPGPPVQRITTEPVMEAVGQHVTTEPNAAAEDVPMQLPGVEACTTAVPVTEPPAQGDAPEPEIKAEDVPVRLPGEERSASPMPIPAAQDVPMELPAEMKVTVTELVTEPFTQNVISESVASTENVVLNLSEHTKVFTSASNVTEEPVKTNPTTQRIATESVMEAAVQHVTTEPNAAAKDAPMKLADVEQCAFPEPVTTSQDVSMELIEVDQCTATVPVTEPLTLNVTLKPVASPEDVALDLSETTHDRTEANSATSNLIGEPVKTKQASVAASQEINLELAQAIIPNSAANTEMQEQVSLQDVSMEPEQAHSVPSECVESVPEVATELAEAQGEAVELVLLPHVACSMTTVVVQEGVSEETSALTRNTSENIATESQADVQSLATEPKVAVPEVPTKPVQVSQADVQKVTTEPIVAAVDIPTEPALATCKVPELMPAVPAIPTEPMKEPGTDVQYVTTEPLVPAMDRLTELALAACSVKEFASAVPDIPTQPGEDLGIDEPVPAQCPTVQPITPVPDISTDPATTVQSVTIESTVAVQDINMESVSSEQPNNMESVLEVATAEGVAIETAEVKNVSSEPMPSPKPILEAPDASMPHTAISPDVTMDTVVAVQDVVMESVIETQDVSKEPLAVVEDVIKEPGTDVQDVTMEAVAEEQDVSMQVTVDQCASVEHIAVAQDTKLNNESQDVSSQVSTAHQDNQRQQLIAVTQAGTTQASTSDHSAISPANSSSQCSLDNRKTVTVTDVAEQTKSTVQDSIDQSSAVSQDDTGHPKVVIQESDQDDLHQPMEITHDETVPHRVLFFFDGPVQETLVKEYATSKFFSILFEQQVEVEGHPYIPVGICYMDKETLCEDTLALVLLDKDVNVFADAMTTVLTEKFGLNFAFCRGQSILTVGVAGAQMKAVASLISQRYPQAVCTLNSSLSLNVWLARSSPVTEIADCSMWVEKLLHWLTEDAEKQAKLQSTVKSLFKQEVSKYTELSDKLTRSQWDRSHDVLDFAVEILEAIMLCLKEMKEDRGNQAVRAQAIHFLSIFQNFEFILTVVILKNILSLTKNISQSLQGGSLDLCQAGNSLPDLLSTLKDVTINIDSHLQTWLQETLVLASKLKISVHHSIQPVIMHYRDVVSKGAVTYCVNEITALFSSSVLSALRCMQVVPYVISKMEGGCIDVEPFKVYQEDLPEWGSLQVELQKWREKWMASLAAQSPLPTCILDTLKATDTISFPNIKTILQLLVVLPCCRGEWTTRQGKKSLIDFIQQRQTTLPVLYPS</sequence>
<evidence type="ECO:0000256" key="5">
    <source>
        <dbReference type="PROSITE-ProRule" id="PRU00309"/>
    </source>
</evidence>
<keyword evidence="3" id="KW-0862">Zinc</keyword>
<accession>W5KNH7</accession>
<dbReference type="PANTHER" id="PTHR46289:SF2">
    <property type="entry name" value="THAP DOMAIN CONTAINING 12"/>
    <property type="match status" value="1"/>
</dbReference>
<feature type="domain" description="THAP-type" evidence="7">
    <location>
        <begin position="1"/>
        <end position="86"/>
    </location>
</feature>
<evidence type="ECO:0000256" key="2">
    <source>
        <dbReference type="ARBA" id="ARBA00022771"/>
    </source>
</evidence>
<evidence type="ECO:0000256" key="4">
    <source>
        <dbReference type="ARBA" id="ARBA00023125"/>
    </source>
</evidence>
<feature type="compositionally biased region" description="Polar residues" evidence="6">
    <location>
        <begin position="88"/>
        <end position="98"/>
    </location>
</feature>
<evidence type="ECO:0000256" key="6">
    <source>
        <dbReference type="SAM" id="MobiDB-lite"/>
    </source>
</evidence>
<feature type="compositionally biased region" description="Polar residues" evidence="6">
    <location>
        <begin position="3187"/>
        <end position="3206"/>
    </location>
</feature>
<organism evidence="8 9">
    <name type="scientific">Astyanax mexicanus</name>
    <name type="common">Blind cave fish</name>
    <name type="synonym">Astyanax fasciatus mexicanus</name>
    <dbReference type="NCBI Taxonomy" id="7994"/>
    <lineage>
        <taxon>Eukaryota</taxon>
        <taxon>Metazoa</taxon>
        <taxon>Chordata</taxon>
        <taxon>Craniata</taxon>
        <taxon>Vertebrata</taxon>
        <taxon>Euteleostomi</taxon>
        <taxon>Actinopterygii</taxon>
        <taxon>Neopterygii</taxon>
        <taxon>Teleostei</taxon>
        <taxon>Ostariophysi</taxon>
        <taxon>Characiformes</taxon>
        <taxon>Characoidei</taxon>
        <taxon>Acestrorhamphidae</taxon>
        <taxon>Acestrorhamphinae</taxon>
        <taxon>Astyanax</taxon>
    </lineage>
</organism>
<dbReference type="SMART" id="SM00980">
    <property type="entry name" value="THAP"/>
    <property type="match status" value="1"/>
</dbReference>
<evidence type="ECO:0000256" key="1">
    <source>
        <dbReference type="ARBA" id="ARBA00022723"/>
    </source>
</evidence>
<keyword evidence="2 5" id="KW-0863">Zinc-finger</keyword>
<feature type="region of interest" description="Disordered" evidence="6">
    <location>
        <begin position="3149"/>
        <end position="3173"/>
    </location>
</feature>
<evidence type="ECO:0000259" key="7">
    <source>
        <dbReference type="PROSITE" id="PS50950"/>
    </source>
</evidence>
<dbReference type="InterPro" id="IPR052958">
    <property type="entry name" value="IFN-induced_PKR_regulator"/>
</dbReference>
<reference evidence="9" key="2">
    <citation type="journal article" date="2014" name="Nat. Commun.">
        <title>The cavefish genome reveals candidate genes for eye loss.</title>
        <authorList>
            <person name="McGaugh S.E."/>
            <person name="Gross J.B."/>
            <person name="Aken B."/>
            <person name="Blin M."/>
            <person name="Borowsky R."/>
            <person name="Chalopin D."/>
            <person name="Hinaux H."/>
            <person name="Jeffery W.R."/>
            <person name="Keene A."/>
            <person name="Ma L."/>
            <person name="Minx P."/>
            <person name="Murphy D."/>
            <person name="O'Quin K.E."/>
            <person name="Retaux S."/>
            <person name="Rohner N."/>
            <person name="Searle S.M."/>
            <person name="Stahl B.A."/>
            <person name="Tabin C."/>
            <person name="Volff J.N."/>
            <person name="Yoshizawa M."/>
            <person name="Warren W.C."/>
        </authorList>
    </citation>
    <scope>NUCLEOTIDE SEQUENCE [LARGE SCALE GENOMIC DNA]</scope>
    <source>
        <strain evidence="9">female</strain>
    </source>
</reference>